<evidence type="ECO:0000259" key="7">
    <source>
        <dbReference type="PROSITE" id="PS50110"/>
    </source>
</evidence>
<name>A0ABT6TV84_9BACL</name>
<dbReference type="Proteomes" id="UP001161691">
    <property type="component" value="Unassembled WGS sequence"/>
</dbReference>
<feature type="domain" description="HTH luxR-type" evidence="6">
    <location>
        <begin position="141"/>
        <end position="206"/>
    </location>
</feature>
<evidence type="ECO:0000313" key="8">
    <source>
        <dbReference type="EMBL" id="MDI4649854.1"/>
    </source>
</evidence>
<evidence type="ECO:0000256" key="5">
    <source>
        <dbReference type="PROSITE-ProRule" id="PRU00169"/>
    </source>
</evidence>
<dbReference type="InterPro" id="IPR000792">
    <property type="entry name" value="Tscrpt_reg_LuxR_C"/>
</dbReference>
<dbReference type="CDD" id="cd17535">
    <property type="entry name" value="REC_NarL-like"/>
    <property type="match status" value="1"/>
</dbReference>
<organism evidence="8 9">
    <name type="scientific">Cohnella hashimotonis</name>
    <dbReference type="NCBI Taxonomy" id="2826895"/>
    <lineage>
        <taxon>Bacteria</taxon>
        <taxon>Bacillati</taxon>
        <taxon>Bacillota</taxon>
        <taxon>Bacilli</taxon>
        <taxon>Bacillales</taxon>
        <taxon>Paenibacillaceae</taxon>
        <taxon>Cohnella</taxon>
    </lineage>
</organism>
<keyword evidence="3" id="KW-0238">DNA-binding</keyword>
<sequence>MLKLMILDDHPLVRQGIRGIVSVDGKADVVGEASTVQEALSVMERMLPDLAIVDLNLGGVSGLEFIRQAGELGYSCKYLILTSSATRAELQTAQTLGVDGICLKEALPEDLLYAVDVVARGRKYYDPLFMDSLMDSGPTAEERAFAELTPKELEVLVALGRGCSNKDIARALYITEFTVKKHVSQILCKLNLADRTQAALYALTKGLVRFELASV</sequence>
<dbReference type="PROSITE" id="PS50043">
    <property type="entry name" value="HTH_LUXR_2"/>
    <property type="match status" value="1"/>
</dbReference>
<protein>
    <submittedName>
        <fullName evidence="8">Response regulator transcription factor</fullName>
    </submittedName>
</protein>
<dbReference type="RefSeq" id="WP_282912458.1">
    <property type="nucleotide sequence ID" value="NZ_JAGRPV010000001.1"/>
</dbReference>
<evidence type="ECO:0000259" key="6">
    <source>
        <dbReference type="PROSITE" id="PS50043"/>
    </source>
</evidence>
<keyword evidence="4" id="KW-0804">Transcription</keyword>
<dbReference type="Pfam" id="PF00196">
    <property type="entry name" value="GerE"/>
    <property type="match status" value="1"/>
</dbReference>
<keyword evidence="9" id="KW-1185">Reference proteome</keyword>
<evidence type="ECO:0000256" key="2">
    <source>
        <dbReference type="ARBA" id="ARBA00023015"/>
    </source>
</evidence>
<dbReference type="InterPro" id="IPR039420">
    <property type="entry name" value="WalR-like"/>
</dbReference>
<dbReference type="SUPFAM" id="SSF52172">
    <property type="entry name" value="CheY-like"/>
    <property type="match status" value="1"/>
</dbReference>
<dbReference type="SUPFAM" id="SSF46894">
    <property type="entry name" value="C-terminal effector domain of the bipartite response regulators"/>
    <property type="match status" value="1"/>
</dbReference>
<reference evidence="8" key="1">
    <citation type="submission" date="2023-04" db="EMBL/GenBank/DDBJ databases">
        <title>Comparative genomic analysis of Cohnella hashimotonis sp. nov., isolated from the International Space Station.</title>
        <authorList>
            <person name="Venkateswaran K."/>
            <person name="Simpson A."/>
        </authorList>
    </citation>
    <scope>NUCLEOTIDE SEQUENCE</scope>
    <source>
        <strain evidence="8">F6_2S_P_1</strain>
    </source>
</reference>
<dbReference type="CDD" id="cd06170">
    <property type="entry name" value="LuxR_C_like"/>
    <property type="match status" value="1"/>
</dbReference>
<dbReference type="InterPro" id="IPR058245">
    <property type="entry name" value="NreC/VraR/RcsB-like_REC"/>
</dbReference>
<dbReference type="SMART" id="SM00448">
    <property type="entry name" value="REC"/>
    <property type="match status" value="1"/>
</dbReference>
<dbReference type="PANTHER" id="PTHR43214:SF43">
    <property type="entry name" value="TWO-COMPONENT RESPONSE REGULATOR"/>
    <property type="match status" value="1"/>
</dbReference>
<dbReference type="InterPro" id="IPR016032">
    <property type="entry name" value="Sig_transdc_resp-reg_C-effctor"/>
</dbReference>
<keyword evidence="1 5" id="KW-0597">Phosphoprotein</keyword>
<dbReference type="PRINTS" id="PR00038">
    <property type="entry name" value="HTHLUXR"/>
</dbReference>
<dbReference type="InterPro" id="IPR011006">
    <property type="entry name" value="CheY-like_superfamily"/>
</dbReference>
<feature type="domain" description="Response regulatory" evidence="7">
    <location>
        <begin position="3"/>
        <end position="119"/>
    </location>
</feature>
<dbReference type="EMBL" id="JAGRPV010000001">
    <property type="protein sequence ID" value="MDI4649854.1"/>
    <property type="molecule type" value="Genomic_DNA"/>
</dbReference>
<dbReference type="PROSITE" id="PS50110">
    <property type="entry name" value="RESPONSE_REGULATORY"/>
    <property type="match status" value="1"/>
</dbReference>
<dbReference type="InterPro" id="IPR001789">
    <property type="entry name" value="Sig_transdc_resp-reg_receiver"/>
</dbReference>
<keyword evidence="2" id="KW-0805">Transcription regulation</keyword>
<comment type="caution">
    <text evidence="8">The sequence shown here is derived from an EMBL/GenBank/DDBJ whole genome shotgun (WGS) entry which is preliminary data.</text>
</comment>
<dbReference type="SMART" id="SM00421">
    <property type="entry name" value="HTH_LUXR"/>
    <property type="match status" value="1"/>
</dbReference>
<proteinExistence type="predicted"/>
<accession>A0ABT6TV84</accession>
<evidence type="ECO:0000256" key="4">
    <source>
        <dbReference type="ARBA" id="ARBA00023163"/>
    </source>
</evidence>
<dbReference type="Gene3D" id="3.40.50.2300">
    <property type="match status" value="1"/>
</dbReference>
<dbReference type="Pfam" id="PF00072">
    <property type="entry name" value="Response_reg"/>
    <property type="match status" value="1"/>
</dbReference>
<evidence type="ECO:0000256" key="3">
    <source>
        <dbReference type="ARBA" id="ARBA00023125"/>
    </source>
</evidence>
<evidence type="ECO:0000313" key="9">
    <source>
        <dbReference type="Proteomes" id="UP001161691"/>
    </source>
</evidence>
<evidence type="ECO:0000256" key="1">
    <source>
        <dbReference type="ARBA" id="ARBA00022553"/>
    </source>
</evidence>
<gene>
    <name evidence="8" type="ORF">KB449_33310</name>
</gene>
<feature type="modified residue" description="4-aspartylphosphate" evidence="5">
    <location>
        <position position="54"/>
    </location>
</feature>
<dbReference type="PANTHER" id="PTHR43214">
    <property type="entry name" value="TWO-COMPONENT RESPONSE REGULATOR"/>
    <property type="match status" value="1"/>
</dbReference>